<dbReference type="AlphaFoldDB" id="K2SM77"/>
<dbReference type="VEuPathDB" id="FungiDB:MPH_04824"/>
<evidence type="ECO:0000313" key="3">
    <source>
        <dbReference type="Proteomes" id="UP000007129"/>
    </source>
</evidence>
<proteinExistence type="predicted"/>
<feature type="region of interest" description="Disordered" evidence="1">
    <location>
        <begin position="1"/>
        <end position="30"/>
    </location>
</feature>
<name>K2SM77_MACPH</name>
<dbReference type="EMBL" id="AHHD01000221">
    <property type="protein sequence ID" value="EKG17875.1"/>
    <property type="molecule type" value="Genomic_DNA"/>
</dbReference>
<sequence length="96" mass="11006">MDPPSHARVLHPDPSSTNTETNYVKPRQRATPFDSTAVFEMVRPPLLAARQPKPRSSTRTKTLNPRFVRLHTPFSRSMDGSTKTHLRILSRWALAW</sequence>
<protein>
    <submittedName>
        <fullName evidence="2">Uncharacterized protein</fullName>
    </submittedName>
</protein>
<comment type="caution">
    <text evidence="2">The sequence shown here is derived from an EMBL/GenBank/DDBJ whole genome shotgun (WGS) entry which is preliminary data.</text>
</comment>
<dbReference type="HOGENOM" id="CLU_2360119_0_0_1"/>
<evidence type="ECO:0000256" key="1">
    <source>
        <dbReference type="SAM" id="MobiDB-lite"/>
    </source>
</evidence>
<dbReference type="InParanoid" id="K2SM77"/>
<reference evidence="2 3" key="1">
    <citation type="journal article" date="2012" name="BMC Genomics">
        <title>Tools to kill: Genome of one of the most destructive plant pathogenic fungi Macrophomina phaseolina.</title>
        <authorList>
            <person name="Islam M.S."/>
            <person name="Haque M.S."/>
            <person name="Islam M.M."/>
            <person name="Emdad E.M."/>
            <person name="Halim A."/>
            <person name="Hossen Q.M.M."/>
            <person name="Hossain M.Z."/>
            <person name="Ahmed B."/>
            <person name="Rahim S."/>
            <person name="Rahman M.S."/>
            <person name="Alam M.M."/>
            <person name="Hou S."/>
            <person name="Wan X."/>
            <person name="Saito J.A."/>
            <person name="Alam M."/>
        </authorList>
    </citation>
    <scope>NUCLEOTIDE SEQUENCE [LARGE SCALE GENOMIC DNA]</scope>
    <source>
        <strain evidence="2 3">MS6</strain>
    </source>
</reference>
<accession>K2SM77</accession>
<organism evidence="2 3">
    <name type="scientific">Macrophomina phaseolina (strain MS6)</name>
    <name type="common">Charcoal rot fungus</name>
    <dbReference type="NCBI Taxonomy" id="1126212"/>
    <lineage>
        <taxon>Eukaryota</taxon>
        <taxon>Fungi</taxon>
        <taxon>Dikarya</taxon>
        <taxon>Ascomycota</taxon>
        <taxon>Pezizomycotina</taxon>
        <taxon>Dothideomycetes</taxon>
        <taxon>Dothideomycetes incertae sedis</taxon>
        <taxon>Botryosphaeriales</taxon>
        <taxon>Botryosphaeriaceae</taxon>
        <taxon>Macrophomina</taxon>
    </lineage>
</organism>
<gene>
    <name evidence="2" type="ORF">MPH_04824</name>
</gene>
<evidence type="ECO:0000313" key="2">
    <source>
        <dbReference type="EMBL" id="EKG17875.1"/>
    </source>
</evidence>
<dbReference type="Proteomes" id="UP000007129">
    <property type="component" value="Unassembled WGS sequence"/>
</dbReference>